<comment type="subunit">
    <text evidence="14">Monomer. The 58-kDa mature form is composed of two chains resulting from proteolitic processing, the 42-kDa chain and the 14-kDa chain that remain stably associated and form the 58-kDa intermediate form which is enzymatically active.</text>
</comment>
<dbReference type="FunFam" id="3.40.720.10:FF:000027">
    <property type="entry name" value="iduronate 2-sulfatase"/>
    <property type="match status" value="1"/>
</dbReference>
<reference evidence="20 21" key="1">
    <citation type="submission" date="2020-06" db="EMBL/GenBank/DDBJ databases">
        <authorList>
            <consortium name="Wellcome Sanger Institute Data Sharing"/>
        </authorList>
    </citation>
    <scope>NUCLEOTIDE SEQUENCE [LARGE SCALE GENOMIC DNA]</scope>
</reference>
<keyword evidence="5" id="KW-0732">Signal</keyword>
<dbReference type="Proteomes" id="UP000694580">
    <property type="component" value="Chromosome 18"/>
</dbReference>
<accession>A0AAY4D7R5</accession>
<dbReference type="SUPFAM" id="SSF53649">
    <property type="entry name" value="Alkaline phosphatase-like"/>
    <property type="match status" value="1"/>
</dbReference>
<keyword evidence="18" id="KW-0472">Membrane</keyword>
<evidence type="ECO:0000256" key="7">
    <source>
        <dbReference type="ARBA" id="ARBA00022837"/>
    </source>
</evidence>
<comment type="similarity">
    <text evidence="3">Belongs to the sulfatase family.</text>
</comment>
<dbReference type="GO" id="GO:1901136">
    <property type="term" value="P:carbohydrate derivative catabolic process"/>
    <property type="evidence" value="ECO:0007669"/>
    <property type="project" value="UniProtKB-ARBA"/>
</dbReference>
<dbReference type="PROSITE" id="PS00149">
    <property type="entry name" value="SULFATASE_2"/>
    <property type="match status" value="1"/>
</dbReference>
<dbReference type="GO" id="GO:0043202">
    <property type="term" value="C:lysosomal lumen"/>
    <property type="evidence" value="ECO:0007669"/>
    <property type="project" value="UniProtKB-ARBA"/>
</dbReference>
<dbReference type="GeneTree" id="ENSGT00940000156803"/>
<keyword evidence="9" id="KW-1015">Disulfide bond</keyword>
<comment type="subcellular location">
    <subcellularLocation>
        <location evidence="2">Lysosome</location>
    </subcellularLocation>
</comment>
<dbReference type="Ensembl" id="ENSDCDT00010051145.1">
    <property type="protein sequence ID" value="ENSDCDP00010041199.1"/>
    <property type="gene ID" value="ENSDCDG00010026187.1"/>
</dbReference>
<keyword evidence="18" id="KW-1133">Transmembrane helix</keyword>
<dbReference type="InterPro" id="IPR035874">
    <property type="entry name" value="IDS"/>
</dbReference>
<proteinExistence type="inferred from homology"/>
<dbReference type="AlphaFoldDB" id="A0AAY4D7R5"/>
<evidence type="ECO:0000256" key="15">
    <source>
        <dbReference type="ARBA" id="ARBA00066413"/>
    </source>
</evidence>
<dbReference type="InterPro" id="IPR017850">
    <property type="entry name" value="Alkaline_phosphatase_core_sf"/>
</dbReference>
<reference evidence="20" key="2">
    <citation type="submission" date="2025-08" db="UniProtKB">
        <authorList>
            <consortium name="Ensembl"/>
        </authorList>
    </citation>
    <scope>IDENTIFICATION</scope>
</reference>
<dbReference type="Gene3D" id="3.40.720.10">
    <property type="entry name" value="Alkaline Phosphatase, subunit A"/>
    <property type="match status" value="1"/>
</dbReference>
<keyword evidence="11" id="KW-0458">Lysosome</keyword>
<reference evidence="20" key="3">
    <citation type="submission" date="2025-09" db="UniProtKB">
        <authorList>
            <consortium name="Ensembl"/>
        </authorList>
    </citation>
    <scope>IDENTIFICATION</scope>
</reference>
<dbReference type="InterPro" id="IPR000917">
    <property type="entry name" value="Sulfatase_N"/>
</dbReference>
<dbReference type="GeneID" id="114768522"/>
<evidence type="ECO:0000256" key="16">
    <source>
        <dbReference type="ARBA" id="ARBA00068336"/>
    </source>
</evidence>
<sequence length="572" mass="64483">MRSSRRVTAPPEWTCAPATMWRIFTSFYSIMLFTGVVAREKLNVLYIMADDLRPALGCYSSTLGVKSPNIDQLASRSSVFYNAFAQQALCGPSRTSILTSRRPDTIRLYDNSHGYWRVQAGNFTTLPQLLKRSGYISRSVGKVFHPGLVSNHSDDFPLSWSAPPYHPPSLKFERMKVCKGKDGRLHSNLLCAVNVSETPLGTLPDMENTDEAVRQLRALSRAAEPFFLAVGYYKPHIPFRIPQEFLSLYPVENMTLAPDPSVPGDLPSVAYNPWTDIREREDVQALNISFPYGPILKDFQLQIRQHYLAAVSYLDAQVGKLLAALEEFGLAEDTIVVFTSDHGWSLGEHGEWAKYSNFDVATQVPLLVHVPGRRSPAAPGRRKFRYVDVFKEPHRHFQEGHGVLQIVELIDVFPTVVQLAGLPAPPLCPYPSSHVELCTEGKSHALTILHPRVMQQSSVGVAFSQYPRPSDTPQLDSDQPRQPHVRMMGYSVRSADYRYSLWVGFDPGTCRANMSDVHAGELYQLSEDPGQDHNLYRRRGPWPLQRKGDNAEWTRVLQSHLDYVPHQFIHAA</sequence>
<dbReference type="PANTHER" id="PTHR45953:SF1">
    <property type="entry name" value="IDURONATE 2-SULFATASE"/>
    <property type="match status" value="1"/>
</dbReference>
<gene>
    <name evidence="20" type="primary">ids</name>
</gene>
<dbReference type="CTD" id="3423"/>
<comment type="function">
    <text evidence="13">Lysosomal enzyme involved in the degradation pathway of dermatan sulfate and heparan sulfate.</text>
</comment>
<evidence type="ECO:0000256" key="6">
    <source>
        <dbReference type="ARBA" id="ARBA00022801"/>
    </source>
</evidence>
<evidence type="ECO:0000256" key="2">
    <source>
        <dbReference type="ARBA" id="ARBA00004371"/>
    </source>
</evidence>
<comment type="cofactor">
    <cofactor evidence="1">
        <name>Ca(2+)</name>
        <dbReference type="ChEBI" id="CHEBI:29108"/>
    </cofactor>
</comment>
<evidence type="ECO:0000256" key="14">
    <source>
        <dbReference type="ARBA" id="ARBA00062513"/>
    </source>
</evidence>
<protein>
    <recommendedName>
        <fullName evidence="16">Iduronate 2-sulfatase</fullName>
        <ecNumber evidence="15">3.1.6.13</ecNumber>
    </recommendedName>
    <alternativeName>
        <fullName evidence="17">Alpha-L-iduronate sulfate sulfatase</fullName>
    </alternativeName>
</protein>
<keyword evidence="4" id="KW-0479">Metal-binding</keyword>
<keyword evidence="8" id="KW-0865">Zymogen</keyword>
<dbReference type="InterPro" id="IPR024607">
    <property type="entry name" value="Sulfatase_CS"/>
</dbReference>
<dbReference type="Pfam" id="PF00884">
    <property type="entry name" value="Sulfatase"/>
    <property type="match status" value="1"/>
</dbReference>
<dbReference type="RefSeq" id="XP_028816706.1">
    <property type="nucleotide sequence ID" value="XM_028960873.1"/>
</dbReference>
<evidence type="ECO:0000259" key="19">
    <source>
        <dbReference type="Pfam" id="PF00884"/>
    </source>
</evidence>
<keyword evidence="6" id="KW-0378">Hydrolase</keyword>
<comment type="catalytic activity">
    <reaction evidence="12">
        <text>Hydrolysis of the 2-sulfate groups of the L-iduronate 2-sulfate units of dermatan sulfate, heparan sulfate and heparin.</text>
        <dbReference type="EC" id="3.1.6.13"/>
    </reaction>
</comment>
<dbReference type="CDD" id="cd16030">
    <property type="entry name" value="iduronate-2-sulfatase"/>
    <property type="match status" value="1"/>
</dbReference>
<evidence type="ECO:0000256" key="3">
    <source>
        <dbReference type="ARBA" id="ARBA00008779"/>
    </source>
</evidence>
<evidence type="ECO:0000256" key="9">
    <source>
        <dbReference type="ARBA" id="ARBA00023157"/>
    </source>
</evidence>
<evidence type="ECO:0000256" key="11">
    <source>
        <dbReference type="ARBA" id="ARBA00023228"/>
    </source>
</evidence>
<keyword evidence="10" id="KW-0325">Glycoprotein</keyword>
<evidence type="ECO:0000256" key="13">
    <source>
        <dbReference type="ARBA" id="ARBA00056350"/>
    </source>
</evidence>
<keyword evidence="21" id="KW-1185">Reference proteome</keyword>
<dbReference type="GO" id="GO:0004423">
    <property type="term" value="F:iduronate-2-sulfatase activity"/>
    <property type="evidence" value="ECO:0007669"/>
    <property type="project" value="UniProtKB-EC"/>
</dbReference>
<evidence type="ECO:0000256" key="12">
    <source>
        <dbReference type="ARBA" id="ARBA00050460"/>
    </source>
</evidence>
<evidence type="ECO:0000256" key="8">
    <source>
        <dbReference type="ARBA" id="ARBA00023145"/>
    </source>
</evidence>
<feature type="transmembrane region" description="Helical" evidence="18">
    <location>
        <begin position="20"/>
        <end position="38"/>
    </location>
</feature>
<dbReference type="PANTHER" id="PTHR45953">
    <property type="entry name" value="IDURONATE 2-SULFATASE"/>
    <property type="match status" value="1"/>
</dbReference>
<name>A0AAY4D7R5_9TELE</name>
<keyword evidence="18" id="KW-0812">Transmembrane</keyword>
<feature type="domain" description="Sulfatase N-terminal" evidence="19">
    <location>
        <begin position="43"/>
        <end position="421"/>
    </location>
</feature>
<evidence type="ECO:0000256" key="17">
    <source>
        <dbReference type="ARBA" id="ARBA00081076"/>
    </source>
</evidence>
<evidence type="ECO:0000256" key="10">
    <source>
        <dbReference type="ARBA" id="ARBA00023180"/>
    </source>
</evidence>
<evidence type="ECO:0000313" key="21">
    <source>
        <dbReference type="Proteomes" id="UP000694580"/>
    </source>
</evidence>
<evidence type="ECO:0000256" key="18">
    <source>
        <dbReference type="SAM" id="Phobius"/>
    </source>
</evidence>
<evidence type="ECO:0000256" key="4">
    <source>
        <dbReference type="ARBA" id="ARBA00022723"/>
    </source>
</evidence>
<dbReference type="EC" id="3.1.6.13" evidence="15"/>
<organism evidence="20 21">
    <name type="scientific">Denticeps clupeoides</name>
    <name type="common">denticle herring</name>
    <dbReference type="NCBI Taxonomy" id="299321"/>
    <lineage>
        <taxon>Eukaryota</taxon>
        <taxon>Metazoa</taxon>
        <taxon>Chordata</taxon>
        <taxon>Craniata</taxon>
        <taxon>Vertebrata</taxon>
        <taxon>Euteleostomi</taxon>
        <taxon>Actinopterygii</taxon>
        <taxon>Neopterygii</taxon>
        <taxon>Teleostei</taxon>
        <taxon>Clupei</taxon>
        <taxon>Clupeiformes</taxon>
        <taxon>Denticipitoidei</taxon>
        <taxon>Denticipitidae</taxon>
        <taxon>Denticeps</taxon>
    </lineage>
</organism>
<evidence type="ECO:0000313" key="20">
    <source>
        <dbReference type="Ensembl" id="ENSDCDP00010041199.1"/>
    </source>
</evidence>
<evidence type="ECO:0000256" key="5">
    <source>
        <dbReference type="ARBA" id="ARBA00022729"/>
    </source>
</evidence>
<dbReference type="GO" id="GO:0046872">
    <property type="term" value="F:metal ion binding"/>
    <property type="evidence" value="ECO:0007669"/>
    <property type="project" value="UniProtKB-KW"/>
</dbReference>
<keyword evidence="7" id="KW-0106">Calcium</keyword>
<evidence type="ECO:0000256" key="1">
    <source>
        <dbReference type="ARBA" id="ARBA00001913"/>
    </source>
</evidence>